<feature type="transmembrane region" description="Helical" evidence="1">
    <location>
        <begin position="47"/>
        <end position="63"/>
    </location>
</feature>
<evidence type="ECO:0000313" key="2">
    <source>
        <dbReference type="EMBL" id="MDP9839908.1"/>
    </source>
</evidence>
<reference evidence="2 3" key="1">
    <citation type="submission" date="2023-07" db="EMBL/GenBank/DDBJ databases">
        <title>Sorghum-associated microbial communities from plants grown in Nebraska, USA.</title>
        <authorList>
            <person name="Schachtman D."/>
        </authorList>
    </citation>
    <scope>NUCLEOTIDE SEQUENCE [LARGE SCALE GENOMIC DNA]</scope>
    <source>
        <strain evidence="2 3">DS1307</strain>
    </source>
</reference>
<feature type="transmembrane region" description="Helical" evidence="1">
    <location>
        <begin position="70"/>
        <end position="92"/>
    </location>
</feature>
<keyword evidence="3" id="KW-1185">Reference proteome</keyword>
<feature type="transmembrane region" description="Helical" evidence="1">
    <location>
        <begin position="195"/>
        <end position="212"/>
    </location>
</feature>
<protein>
    <submittedName>
        <fullName evidence="2">Uncharacterized protein</fullName>
    </submittedName>
</protein>
<name>A0ABT9PZK4_9HYPH</name>
<accession>A0ABT9PZK4</accession>
<sequence>MNTHVLRSIASALLISAILVLISAYPLAILLPTWWGYENQPVENTQVVILFAGLVASFWFSYRSRSAGRWFGFAAAPILLIVIGRELSWGAVFLEPTSMGEHGPLYASRGLWYKPIVAPVVTGLIILCITVVTFTPTARAVIRFFKHRGVPFWSLIFTLTAMLVSTSAEGHLPLVPLDRILEGGVAQLVEEIAELSAYAAMVAGLLFIMADLDNQSGP</sequence>
<evidence type="ECO:0000313" key="3">
    <source>
        <dbReference type="Proteomes" id="UP001241472"/>
    </source>
</evidence>
<keyword evidence="1" id="KW-1133">Transmembrane helix</keyword>
<dbReference type="EMBL" id="JAUSRF010000020">
    <property type="protein sequence ID" value="MDP9839908.1"/>
    <property type="molecule type" value="Genomic_DNA"/>
</dbReference>
<dbReference type="RefSeq" id="WP_306839006.1">
    <property type="nucleotide sequence ID" value="NZ_JAUSRF010000020.1"/>
</dbReference>
<keyword evidence="1" id="KW-0472">Membrane</keyword>
<organism evidence="2 3">
    <name type="scientific">Neorhizobium huautlense</name>
    <dbReference type="NCBI Taxonomy" id="67774"/>
    <lineage>
        <taxon>Bacteria</taxon>
        <taxon>Pseudomonadati</taxon>
        <taxon>Pseudomonadota</taxon>
        <taxon>Alphaproteobacteria</taxon>
        <taxon>Hyphomicrobiales</taxon>
        <taxon>Rhizobiaceae</taxon>
        <taxon>Rhizobium/Agrobacterium group</taxon>
        <taxon>Neorhizobium</taxon>
    </lineage>
</organism>
<feature type="transmembrane region" description="Helical" evidence="1">
    <location>
        <begin position="150"/>
        <end position="168"/>
    </location>
</feature>
<dbReference type="Proteomes" id="UP001241472">
    <property type="component" value="Unassembled WGS sequence"/>
</dbReference>
<proteinExistence type="predicted"/>
<comment type="caution">
    <text evidence="2">The sequence shown here is derived from an EMBL/GenBank/DDBJ whole genome shotgun (WGS) entry which is preliminary data.</text>
</comment>
<gene>
    <name evidence="2" type="ORF">J2T09_004688</name>
</gene>
<keyword evidence="1" id="KW-0812">Transmembrane</keyword>
<evidence type="ECO:0000256" key="1">
    <source>
        <dbReference type="SAM" id="Phobius"/>
    </source>
</evidence>
<feature type="transmembrane region" description="Helical" evidence="1">
    <location>
        <begin position="112"/>
        <end position="138"/>
    </location>
</feature>
<feature type="transmembrane region" description="Helical" evidence="1">
    <location>
        <begin position="12"/>
        <end position="35"/>
    </location>
</feature>